<comment type="function">
    <text evidence="15">Plays a critical role in recombination and DNA repair. Helps process Holliday junction intermediates to mature products by catalyzing branch migration. Has replication fork regression activity, unwinds stalled or blocked replication forks to make a HJ that can be resolved. Has a DNA unwinding activity characteristic of a DNA helicase with 3'-5' polarity.</text>
</comment>
<dbReference type="InterPro" id="IPR027417">
    <property type="entry name" value="P-loop_NTPase"/>
</dbReference>
<comment type="caution">
    <text evidence="18">The sequence shown here is derived from an EMBL/GenBank/DDBJ whole genome shotgun (WGS) entry which is preliminary data.</text>
</comment>
<dbReference type="Pfam" id="PF00271">
    <property type="entry name" value="Helicase_C"/>
    <property type="match status" value="1"/>
</dbReference>
<proteinExistence type="inferred from homology"/>
<dbReference type="NCBIfam" id="TIGR00643">
    <property type="entry name" value="recG"/>
    <property type="match status" value="1"/>
</dbReference>
<evidence type="ECO:0000259" key="16">
    <source>
        <dbReference type="PROSITE" id="PS51192"/>
    </source>
</evidence>
<dbReference type="InterPro" id="IPR045562">
    <property type="entry name" value="RecG_dom3_C"/>
</dbReference>
<dbReference type="Gene3D" id="2.40.50.140">
    <property type="entry name" value="Nucleic acid-binding proteins"/>
    <property type="match status" value="1"/>
</dbReference>
<sequence length="684" mass="78411">MQNLNEIEVKQVKGVGPKSLERLQELKIYTVADLLNHFPRSYDDFEVIDINHAEDGEKVTVIGDIVTEPVFQYYKGKRNRKMTRLTFKIRTNQAIIKVIAFNRAFLRGKINQGQEITVTGKFDRQFASITANELKLDRLENASVRPQYTLKSLPYITFTSIIKNALDEFGELANDELPTYLLERYRLISKKRLYSFAHTPKNREQIKQVFRRVKYEELLLYQLKIFYLKQVEYKREERYKKVFDQIKANEFINNLPFELTKDQMNAINDILGDLSKEQAMNRLLQGDVGSGKTVVAALSLYANYLAGYQGTLMAPTEILAEQHAKTLNDLFISYHLKIELLTSSVSKKQRSLILTRLKNHEIDILIGTHSLISEGVTFKRLGLGIVDEQHRFGVMQRKLLKDKGDSVDALFLSATPIPRTLALSTFGDMEISSIKQLPKGRKPVQTHLINSKYEERLLGFVRKIISLGQQVYVIAPLIEESDKIDIQNAVDIYEKYQTIFGERINIGLLHGKMKQEEKETIMGAFKNNTIQLLVSTTVVEVGVNVPNASLMVIVDADRFGLAQLHQLRGRVGRGEHQSYCILVCDHQSEKTLERLTVMTNTTNGFELAEHDLKLRGPGDFFGAKQSGLPEFKMADLVKDYKILEIAREDAKAIIESNEIHQNKDYLPLRLKLFKEIDEMGNRLD</sequence>
<keyword evidence="10 15" id="KW-0234">DNA repair</keyword>
<keyword evidence="19" id="KW-1185">Reference proteome</keyword>
<accession>U2FR08</accession>
<keyword evidence="9 15" id="KW-0233">DNA recombination</keyword>
<dbReference type="SUPFAM" id="SSF52540">
    <property type="entry name" value="P-loop containing nucleoside triphosphate hydrolases"/>
    <property type="match status" value="2"/>
</dbReference>
<dbReference type="GO" id="GO:0003677">
    <property type="term" value="F:DNA binding"/>
    <property type="evidence" value="ECO:0007669"/>
    <property type="project" value="UniProtKB-KW"/>
</dbReference>
<evidence type="ECO:0000256" key="6">
    <source>
        <dbReference type="ARBA" id="ARBA00022806"/>
    </source>
</evidence>
<dbReference type="GO" id="GO:0043138">
    <property type="term" value="F:3'-5' DNA helicase activity"/>
    <property type="evidence" value="ECO:0007669"/>
    <property type="project" value="UniProtKB-EC"/>
</dbReference>
<evidence type="ECO:0000256" key="7">
    <source>
        <dbReference type="ARBA" id="ARBA00022840"/>
    </source>
</evidence>
<keyword evidence="4 15" id="KW-0227">DNA damage</keyword>
<comment type="similarity">
    <text evidence="1 15">Belongs to the helicase family. RecG subfamily.</text>
</comment>
<keyword evidence="11" id="KW-0413">Isomerase</keyword>
<dbReference type="PANTHER" id="PTHR47964">
    <property type="entry name" value="ATP-DEPENDENT DNA HELICASE HOMOLOG RECG, CHLOROPLASTIC"/>
    <property type="match status" value="1"/>
</dbReference>
<dbReference type="Pfam" id="PF00270">
    <property type="entry name" value="DEAD"/>
    <property type="match status" value="1"/>
</dbReference>
<dbReference type="GO" id="GO:0006281">
    <property type="term" value="P:DNA repair"/>
    <property type="evidence" value="ECO:0007669"/>
    <property type="project" value="UniProtKB-UniRule"/>
</dbReference>
<dbReference type="NCBIfam" id="NF008168">
    <property type="entry name" value="PRK10917.2-2"/>
    <property type="match status" value="1"/>
</dbReference>
<evidence type="ECO:0000313" key="18">
    <source>
        <dbReference type="EMBL" id="ERJ13434.1"/>
    </source>
</evidence>
<dbReference type="EMBL" id="AFNU02000001">
    <property type="protein sequence ID" value="ERJ13434.1"/>
    <property type="molecule type" value="Genomic_DNA"/>
</dbReference>
<dbReference type="GO" id="GO:0016887">
    <property type="term" value="F:ATP hydrolysis activity"/>
    <property type="evidence" value="ECO:0007669"/>
    <property type="project" value="RHEA"/>
</dbReference>
<evidence type="ECO:0000256" key="8">
    <source>
        <dbReference type="ARBA" id="ARBA00023125"/>
    </source>
</evidence>
<dbReference type="InParanoid" id="U2FR08"/>
<dbReference type="STRING" id="1033810.HLPCO_000085"/>
<dbReference type="CDD" id="cd17992">
    <property type="entry name" value="DEXHc_RecG"/>
    <property type="match status" value="1"/>
</dbReference>
<dbReference type="EC" id="5.6.2.4" evidence="13 15"/>
<feature type="domain" description="Helicase C-terminal" evidence="17">
    <location>
        <begin position="459"/>
        <end position="613"/>
    </location>
</feature>
<keyword evidence="8" id="KW-0238">DNA-binding</keyword>
<dbReference type="OrthoDB" id="9804325at2"/>
<dbReference type="GO" id="GO:0005524">
    <property type="term" value="F:ATP binding"/>
    <property type="evidence" value="ECO:0007669"/>
    <property type="project" value="UniProtKB-KW"/>
</dbReference>
<dbReference type="InterPro" id="IPR047112">
    <property type="entry name" value="RecG/Mfd"/>
</dbReference>
<dbReference type="Pfam" id="PF17191">
    <property type="entry name" value="RecG_wedge"/>
    <property type="match status" value="1"/>
</dbReference>
<evidence type="ECO:0000256" key="14">
    <source>
        <dbReference type="ARBA" id="ARBA00048988"/>
    </source>
</evidence>
<dbReference type="RefSeq" id="WP_008826459.1">
    <property type="nucleotide sequence ID" value="NZ_AFNU02000001.1"/>
</dbReference>
<evidence type="ECO:0000256" key="15">
    <source>
        <dbReference type="RuleBase" id="RU363016"/>
    </source>
</evidence>
<evidence type="ECO:0000256" key="2">
    <source>
        <dbReference type="ARBA" id="ARBA00017846"/>
    </source>
</evidence>
<dbReference type="Gene3D" id="3.40.50.300">
    <property type="entry name" value="P-loop containing nucleotide triphosphate hydrolases"/>
    <property type="match status" value="2"/>
</dbReference>
<feature type="domain" description="Helicase ATP-binding" evidence="16">
    <location>
        <begin position="273"/>
        <end position="434"/>
    </location>
</feature>
<dbReference type="SMART" id="SM00487">
    <property type="entry name" value="DEXDc"/>
    <property type="match status" value="1"/>
</dbReference>
<dbReference type="SMART" id="SM00490">
    <property type="entry name" value="HELICc"/>
    <property type="match status" value="2"/>
</dbReference>
<dbReference type="Proteomes" id="UP000005707">
    <property type="component" value="Unassembled WGS sequence"/>
</dbReference>
<protein>
    <recommendedName>
        <fullName evidence="2 15">ATP-dependent DNA helicase RecG</fullName>
        <ecNumber evidence="13 15">5.6.2.4</ecNumber>
    </recommendedName>
</protein>
<dbReference type="FunCoup" id="U2FR08">
    <property type="interactions" value="355"/>
</dbReference>
<keyword evidence="5 15" id="KW-0378">Hydrolase</keyword>
<evidence type="ECO:0000256" key="10">
    <source>
        <dbReference type="ARBA" id="ARBA00023204"/>
    </source>
</evidence>
<evidence type="ECO:0000256" key="9">
    <source>
        <dbReference type="ARBA" id="ARBA00023172"/>
    </source>
</evidence>
<evidence type="ECO:0000256" key="5">
    <source>
        <dbReference type="ARBA" id="ARBA00022801"/>
    </source>
</evidence>
<evidence type="ECO:0000256" key="12">
    <source>
        <dbReference type="ARBA" id="ARBA00034617"/>
    </source>
</evidence>
<dbReference type="InterPro" id="IPR001650">
    <property type="entry name" value="Helicase_C-like"/>
</dbReference>
<dbReference type="NCBIfam" id="NF008165">
    <property type="entry name" value="PRK10917.1-3"/>
    <property type="match status" value="1"/>
</dbReference>
<dbReference type="AlphaFoldDB" id="U2FR08"/>
<dbReference type="SUPFAM" id="SSF50249">
    <property type="entry name" value="Nucleic acid-binding proteins"/>
    <property type="match status" value="1"/>
</dbReference>
<name>U2FR08_9MOLU</name>
<evidence type="ECO:0000256" key="3">
    <source>
        <dbReference type="ARBA" id="ARBA00022741"/>
    </source>
</evidence>
<dbReference type="GO" id="GO:0006310">
    <property type="term" value="P:DNA recombination"/>
    <property type="evidence" value="ECO:0007669"/>
    <property type="project" value="UniProtKB-UniRule"/>
</dbReference>
<evidence type="ECO:0000256" key="11">
    <source>
        <dbReference type="ARBA" id="ARBA00023235"/>
    </source>
</evidence>
<keyword evidence="3 15" id="KW-0547">Nucleotide-binding</keyword>
<dbReference type="InterPro" id="IPR014001">
    <property type="entry name" value="Helicase_ATP-bd"/>
</dbReference>
<dbReference type="PROSITE" id="PS51192">
    <property type="entry name" value="HELICASE_ATP_BIND_1"/>
    <property type="match status" value="1"/>
</dbReference>
<dbReference type="InterPro" id="IPR004609">
    <property type="entry name" value="ATP-dep_DNA_helicase_RecG"/>
</dbReference>
<evidence type="ECO:0000313" key="19">
    <source>
        <dbReference type="Proteomes" id="UP000005707"/>
    </source>
</evidence>
<dbReference type="Pfam" id="PF19833">
    <property type="entry name" value="RecG_dom3_C"/>
    <property type="match status" value="1"/>
</dbReference>
<dbReference type="InterPro" id="IPR011545">
    <property type="entry name" value="DEAD/DEAH_box_helicase_dom"/>
</dbReference>
<dbReference type="PANTHER" id="PTHR47964:SF1">
    <property type="entry name" value="ATP-DEPENDENT DNA HELICASE HOMOLOG RECG, CHLOROPLASTIC"/>
    <property type="match status" value="1"/>
</dbReference>
<dbReference type="InterPro" id="IPR012340">
    <property type="entry name" value="NA-bd_OB-fold"/>
</dbReference>
<dbReference type="PROSITE" id="PS51194">
    <property type="entry name" value="HELICASE_CTER"/>
    <property type="match status" value="1"/>
</dbReference>
<comment type="catalytic activity">
    <reaction evidence="14 15">
        <text>ATP + H2O = ADP + phosphate + H(+)</text>
        <dbReference type="Rhea" id="RHEA:13065"/>
        <dbReference type="ChEBI" id="CHEBI:15377"/>
        <dbReference type="ChEBI" id="CHEBI:15378"/>
        <dbReference type="ChEBI" id="CHEBI:30616"/>
        <dbReference type="ChEBI" id="CHEBI:43474"/>
        <dbReference type="ChEBI" id="CHEBI:456216"/>
        <dbReference type="EC" id="5.6.2.4"/>
    </reaction>
</comment>
<evidence type="ECO:0000256" key="1">
    <source>
        <dbReference type="ARBA" id="ARBA00007504"/>
    </source>
</evidence>
<keyword evidence="6 15" id="KW-0347">Helicase</keyword>
<organism evidence="18 19">
    <name type="scientific">Haloplasma contractile SSD-17B</name>
    <dbReference type="NCBI Taxonomy" id="1033810"/>
    <lineage>
        <taxon>Bacteria</taxon>
        <taxon>Bacillati</taxon>
        <taxon>Mycoplasmatota</taxon>
        <taxon>Mollicutes</taxon>
        <taxon>Haloplasmatales</taxon>
        <taxon>Haloplasmataceae</taxon>
        <taxon>Haloplasma</taxon>
    </lineage>
</organism>
<comment type="catalytic activity">
    <reaction evidence="12 15">
        <text>Couples ATP hydrolysis with the unwinding of duplex DNA by translocating in the 3'-5' direction.</text>
        <dbReference type="EC" id="5.6.2.4"/>
    </reaction>
</comment>
<reference evidence="18 19" key="1">
    <citation type="journal article" date="2011" name="J. Bacteriol.">
        <title>Genome sequence of Haloplasma contractile, an unusual contractile bacterium from a deep-sea anoxic brine lake.</title>
        <authorList>
            <person name="Antunes A."/>
            <person name="Alam I."/>
            <person name="El Dorry H."/>
            <person name="Siam R."/>
            <person name="Robertson A."/>
            <person name="Bajic V.B."/>
            <person name="Stingl U."/>
        </authorList>
    </citation>
    <scope>NUCLEOTIDE SEQUENCE [LARGE SCALE GENOMIC DNA]</scope>
    <source>
        <strain evidence="18 19">SSD-17B</strain>
    </source>
</reference>
<dbReference type="InterPro" id="IPR033454">
    <property type="entry name" value="RecG_wedge"/>
</dbReference>
<dbReference type="eggNOG" id="COG1200">
    <property type="taxonomic scope" value="Bacteria"/>
</dbReference>
<evidence type="ECO:0000256" key="4">
    <source>
        <dbReference type="ARBA" id="ARBA00022763"/>
    </source>
</evidence>
<dbReference type="Gene3D" id="1.10.150.20">
    <property type="entry name" value="5' to 3' exonuclease, C-terminal subdomain"/>
    <property type="match status" value="1"/>
</dbReference>
<keyword evidence="7 15" id="KW-0067">ATP-binding</keyword>
<gene>
    <name evidence="18" type="primary">recG</name>
    <name evidence="18" type="ORF">HLPCO_000085</name>
</gene>
<evidence type="ECO:0000256" key="13">
    <source>
        <dbReference type="ARBA" id="ARBA00034808"/>
    </source>
</evidence>
<evidence type="ECO:0000259" key="17">
    <source>
        <dbReference type="PROSITE" id="PS51194"/>
    </source>
</evidence>
<reference evidence="18 19" key="2">
    <citation type="journal article" date="2013" name="PLoS ONE">
        <title>INDIGO - INtegrated Data Warehouse of MIcrobial GenOmes with Examples from the Red Sea Extremophiles.</title>
        <authorList>
            <person name="Alam I."/>
            <person name="Antunes A."/>
            <person name="Kamau A.A."/>
            <person name="Ba Alawi W."/>
            <person name="Kalkatawi M."/>
            <person name="Stingl U."/>
            <person name="Bajic V.B."/>
        </authorList>
    </citation>
    <scope>NUCLEOTIDE SEQUENCE [LARGE SCALE GENOMIC DNA]</scope>
    <source>
        <strain evidence="18 19">SSD-17B</strain>
    </source>
</reference>